<dbReference type="SUPFAM" id="SSF100910">
    <property type="entry name" value="Chemosensory protein Csp2"/>
    <property type="match status" value="1"/>
</dbReference>
<dbReference type="AlphaFoldDB" id="A0A1I9HZR2"/>
<dbReference type="EMBL" id="KF984187">
    <property type="protein sequence ID" value="AIX97070.1"/>
    <property type="molecule type" value="mRNA"/>
</dbReference>
<dbReference type="PANTHER" id="PTHR11257:SF12">
    <property type="entry name" value="EJACULATORY BULB-SPECIFIC PROTEIN 3-RELATED"/>
    <property type="match status" value="1"/>
</dbReference>
<organism evidence="2">
    <name type="scientific">Dastarcus helophoroides</name>
    <dbReference type="NCBI Taxonomy" id="1169899"/>
    <lineage>
        <taxon>Eukaryota</taxon>
        <taxon>Metazoa</taxon>
        <taxon>Ecdysozoa</taxon>
        <taxon>Arthropoda</taxon>
        <taxon>Hexapoda</taxon>
        <taxon>Insecta</taxon>
        <taxon>Pterygota</taxon>
        <taxon>Neoptera</taxon>
        <taxon>Endopterygota</taxon>
        <taxon>Coleoptera</taxon>
        <taxon>Polyphaga</taxon>
        <taxon>Cucujiformia</taxon>
        <taxon>Coccinelloidea</taxon>
        <taxon>Bothrideridae</taxon>
        <taxon>Dastarcus</taxon>
    </lineage>
</organism>
<proteinExistence type="evidence at transcript level"/>
<reference evidence="2" key="1">
    <citation type="submission" date="2013-12" db="EMBL/GenBank/DDBJ databases">
        <authorList>
            <person name="Schubert J."/>
        </authorList>
    </citation>
    <scope>NUCLEOTIDE SEQUENCE</scope>
</reference>
<sequence>MKTIIFGLCLVVAVCAIDKYPTKYDNIDVDNILNNKRLLNNYMQCLLKKGKCTEDGSLLRDLIPDALLTDCAKCSEVQKTKSEKVIRFIKKNRGDDWDELLKVYDPDKKFVKVYQKYIDE</sequence>
<evidence type="ECO:0000256" key="1">
    <source>
        <dbReference type="SAM" id="SignalP"/>
    </source>
</evidence>
<dbReference type="Gene3D" id="1.10.2080.10">
    <property type="entry name" value="Insect odorant-binding protein A10/Ejaculatory bulb-specific protein 3"/>
    <property type="match status" value="1"/>
</dbReference>
<protein>
    <submittedName>
        <fullName evidence="2">Chemosensory protein 2</fullName>
    </submittedName>
</protein>
<reference evidence="2" key="2">
    <citation type="journal article" date="2014" name="Comp. Biochem. Physiol. Part D Genomics Proteomics">
        <title>Analysis of chemosensory gene families in the beetle Monochamus alternatus and its parasitoid Dastarcus helophoroides.</title>
        <authorList>
            <person name="Wang J."/>
            <person name="Li D.Z."/>
            <person name="Min S.F."/>
            <person name="Mi F."/>
            <person name="Zhou S.S."/>
            <person name="Wang M.Q."/>
        </authorList>
    </citation>
    <scope>NUCLEOTIDE SEQUENCE</scope>
</reference>
<evidence type="ECO:0000313" key="2">
    <source>
        <dbReference type="EMBL" id="AIX97070.1"/>
    </source>
</evidence>
<dbReference type="PANTHER" id="PTHR11257">
    <property type="entry name" value="CHEMOSENSORY PROTEIN-RELATED"/>
    <property type="match status" value="1"/>
</dbReference>
<feature type="signal peptide" evidence="1">
    <location>
        <begin position="1"/>
        <end position="16"/>
    </location>
</feature>
<dbReference type="Pfam" id="PF03392">
    <property type="entry name" value="OS-D"/>
    <property type="match status" value="1"/>
</dbReference>
<accession>A0A1I9HZR2</accession>
<name>A0A1I9HZR2_9CUCU</name>
<feature type="chain" id="PRO_5013221321" evidence="1">
    <location>
        <begin position="17"/>
        <end position="120"/>
    </location>
</feature>
<dbReference type="InterPro" id="IPR036682">
    <property type="entry name" value="OS_D_A10/PebIII_sf"/>
</dbReference>
<dbReference type="InterPro" id="IPR005055">
    <property type="entry name" value="A10/PebIII"/>
</dbReference>
<gene>
    <name evidence="2" type="primary">csp2</name>
</gene>
<keyword evidence="1" id="KW-0732">Signal</keyword>